<dbReference type="AlphaFoldDB" id="A0AAN6S3T5"/>
<gene>
    <name evidence="1" type="ORF">QBC46DRAFT_160452</name>
</gene>
<protein>
    <submittedName>
        <fullName evidence="1">Uncharacterized protein</fullName>
    </submittedName>
</protein>
<evidence type="ECO:0000313" key="2">
    <source>
        <dbReference type="Proteomes" id="UP001303473"/>
    </source>
</evidence>
<keyword evidence="2" id="KW-1185">Reference proteome</keyword>
<organism evidence="1 2">
    <name type="scientific">Diplogelasinospora grovesii</name>
    <dbReference type="NCBI Taxonomy" id="303347"/>
    <lineage>
        <taxon>Eukaryota</taxon>
        <taxon>Fungi</taxon>
        <taxon>Dikarya</taxon>
        <taxon>Ascomycota</taxon>
        <taxon>Pezizomycotina</taxon>
        <taxon>Sordariomycetes</taxon>
        <taxon>Sordariomycetidae</taxon>
        <taxon>Sordariales</taxon>
        <taxon>Diplogelasinosporaceae</taxon>
        <taxon>Diplogelasinospora</taxon>
    </lineage>
</organism>
<evidence type="ECO:0000313" key="1">
    <source>
        <dbReference type="EMBL" id="KAK3938826.1"/>
    </source>
</evidence>
<dbReference type="Proteomes" id="UP001303473">
    <property type="component" value="Unassembled WGS sequence"/>
</dbReference>
<accession>A0AAN6S3T5</accession>
<name>A0AAN6S3T5_9PEZI</name>
<sequence length="302" mass="34848">MALLGSLLEYDRLFQALEREHRSLSLQTLSDWDIAMRMFRFVQQREYHSLHGTINPTPEERHRIVRAYGMTRMPGNMMWIPGCDPKGYSKDQLVGLCWSLGRSFSNRTTDALPPVKTGVRNMIQYHFQMIIEDDRLADVHGIAMGYKRYLADESVRFLDLPLWDPHHDFPLLIGNGECDPDVQLPSFMKPPLMPFGVGFHRFLTLVGEFRDGDYERGAFFDAAKRGFWEGLHYGLQTVNPNLRDWVMDKNNAGLIQKAATIGVMLDAFVLVNNDARRYMPHIYRADILIKALHTVLLVDYLA</sequence>
<proteinExistence type="predicted"/>
<reference evidence="2" key="1">
    <citation type="journal article" date="2023" name="Mol. Phylogenet. Evol.">
        <title>Genome-scale phylogeny and comparative genomics of the fungal order Sordariales.</title>
        <authorList>
            <person name="Hensen N."/>
            <person name="Bonometti L."/>
            <person name="Westerberg I."/>
            <person name="Brannstrom I.O."/>
            <person name="Guillou S."/>
            <person name="Cros-Aarteil S."/>
            <person name="Calhoun S."/>
            <person name="Haridas S."/>
            <person name="Kuo A."/>
            <person name="Mondo S."/>
            <person name="Pangilinan J."/>
            <person name="Riley R."/>
            <person name="LaButti K."/>
            <person name="Andreopoulos B."/>
            <person name="Lipzen A."/>
            <person name="Chen C."/>
            <person name="Yan M."/>
            <person name="Daum C."/>
            <person name="Ng V."/>
            <person name="Clum A."/>
            <person name="Steindorff A."/>
            <person name="Ohm R.A."/>
            <person name="Martin F."/>
            <person name="Silar P."/>
            <person name="Natvig D.O."/>
            <person name="Lalanne C."/>
            <person name="Gautier V."/>
            <person name="Ament-Velasquez S.L."/>
            <person name="Kruys A."/>
            <person name="Hutchinson M.I."/>
            <person name="Powell A.J."/>
            <person name="Barry K."/>
            <person name="Miller A.N."/>
            <person name="Grigoriev I.V."/>
            <person name="Debuchy R."/>
            <person name="Gladieux P."/>
            <person name="Hiltunen Thoren M."/>
            <person name="Johannesson H."/>
        </authorList>
    </citation>
    <scope>NUCLEOTIDE SEQUENCE [LARGE SCALE GENOMIC DNA]</scope>
    <source>
        <strain evidence="2">CBS 340.73</strain>
    </source>
</reference>
<comment type="caution">
    <text evidence="1">The sequence shown here is derived from an EMBL/GenBank/DDBJ whole genome shotgun (WGS) entry which is preliminary data.</text>
</comment>
<dbReference type="EMBL" id="MU853822">
    <property type="protein sequence ID" value="KAK3938826.1"/>
    <property type="molecule type" value="Genomic_DNA"/>
</dbReference>